<dbReference type="AlphaFoldDB" id="A0A4R3I0A5"/>
<dbReference type="Pfam" id="PF12728">
    <property type="entry name" value="HTH_17"/>
    <property type="match status" value="1"/>
</dbReference>
<dbReference type="EMBL" id="SLZR01000017">
    <property type="protein sequence ID" value="TCS38081.1"/>
    <property type="molecule type" value="Genomic_DNA"/>
</dbReference>
<sequence>MTYYQNDQLLTPNQASEILGVSVQTLAIWRCNKRYNLNYVKVGRYVRYRYADILAFIEAQTVVA</sequence>
<name>A0A4R3I0A5_9GAMM</name>
<reference evidence="2 3" key="1">
    <citation type="submission" date="2019-03" db="EMBL/GenBank/DDBJ databases">
        <title>Genomic Encyclopedia of Archaeal and Bacterial Type Strains, Phase II (KMG-II): from individual species to whole genera.</title>
        <authorList>
            <person name="Goeker M."/>
        </authorList>
    </citation>
    <scope>NUCLEOTIDE SEQUENCE [LARGE SCALE GENOMIC DNA]</scope>
    <source>
        <strain evidence="2 3">DSM 15388</strain>
    </source>
</reference>
<organism evidence="2 3">
    <name type="scientific">Reinekea marinisedimentorum</name>
    <dbReference type="NCBI Taxonomy" id="230495"/>
    <lineage>
        <taxon>Bacteria</taxon>
        <taxon>Pseudomonadati</taxon>
        <taxon>Pseudomonadota</taxon>
        <taxon>Gammaproteobacteria</taxon>
        <taxon>Oceanospirillales</taxon>
        <taxon>Saccharospirillaceae</taxon>
        <taxon>Reinekea</taxon>
    </lineage>
</organism>
<dbReference type="SUPFAM" id="SSF46955">
    <property type="entry name" value="Putative DNA-binding domain"/>
    <property type="match status" value="1"/>
</dbReference>
<evidence type="ECO:0000313" key="2">
    <source>
        <dbReference type="EMBL" id="TCS38081.1"/>
    </source>
</evidence>
<gene>
    <name evidence="2" type="ORF">BCF53_1176</name>
</gene>
<dbReference type="InterPro" id="IPR041657">
    <property type="entry name" value="HTH_17"/>
</dbReference>
<accession>A0A4R3I0A5</accession>
<dbReference type="InterPro" id="IPR009061">
    <property type="entry name" value="DNA-bd_dom_put_sf"/>
</dbReference>
<protein>
    <submittedName>
        <fullName evidence="2">Helix-turn-helix protein</fullName>
    </submittedName>
</protein>
<dbReference type="OrthoDB" id="5609458at2"/>
<keyword evidence="3" id="KW-1185">Reference proteome</keyword>
<evidence type="ECO:0000313" key="3">
    <source>
        <dbReference type="Proteomes" id="UP000295793"/>
    </source>
</evidence>
<feature type="domain" description="Helix-turn-helix" evidence="1">
    <location>
        <begin position="9"/>
        <end position="60"/>
    </location>
</feature>
<dbReference type="RefSeq" id="WP_132703013.1">
    <property type="nucleotide sequence ID" value="NZ_SLZR01000017.1"/>
</dbReference>
<comment type="caution">
    <text evidence="2">The sequence shown here is derived from an EMBL/GenBank/DDBJ whole genome shotgun (WGS) entry which is preliminary data.</text>
</comment>
<dbReference type="Proteomes" id="UP000295793">
    <property type="component" value="Unassembled WGS sequence"/>
</dbReference>
<evidence type="ECO:0000259" key="1">
    <source>
        <dbReference type="Pfam" id="PF12728"/>
    </source>
</evidence>
<proteinExistence type="predicted"/>